<keyword evidence="4" id="KW-0862">Zinc</keyword>
<evidence type="ECO:0000256" key="2">
    <source>
        <dbReference type="ARBA" id="ARBA00022723"/>
    </source>
</evidence>
<dbReference type="SUPFAM" id="SSF56281">
    <property type="entry name" value="Metallo-hydrolase/oxidoreductase"/>
    <property type="match status" value="1"/>
</dbReference>
<feature type="signal peptide" evidence="5">
    <location>
        <begin position="1"/>
        <end position="22"/>
    </location>
</feature>
<dbReference type="eggNOG" id="COG0491">
    <property type="taxonomic scope" value="Bacteria"/>
</dbReference>
<keyword evidence="3 7" id="KW-0378">Hydrolase</keyword>
<dbReference type="STRING" id="882086.SacxiDRAFT_3534"/>
<dbReference type="RefSeq" id="WP_006239918.1">
    <property type="nucleotide sequence ID" value="NZ_JH636049.1"/>
</dbReference>
<feature type="chain" id="PRO_5039395520" evidence="5">
    <location>
        <begin position="23"/>
        <end position="317"/>
    </location>
</feature>
<dbReference type="Pfam" id="PF00753">
    <property type="entry name" value="Lactamase_B"/>
    <property type="match status" value="1"/>
</dbReference>
<accession>I0V6I0</accession>
<evidence type="ECO:0000259" key="6">
    <source>
        <dbReference type="SMART" id="SM00849"/>
    </source>
</evidence>
<dbReference type="GO" id="GO:0016787">
    <property type="term" value="F:hydrolase activity"/>
    <property type="evidence" value="ECO:0007669"/>
    <property type="project" value="UniProtKB-KW"/>
</dbReference>
<keyword evidence="2" id="KW-0479">Metal-binding</keyword>
<dbReference type="OrthoDB" id="5177904at2"/>
<organism evidence="7 8">
    <name type="scientific">Saccharomonospora xinjiangensis XJ-54</name>
    <dbReference type="NCBI Taxonomy" id="882086"/>
    <lineage>
        <taxon>Bacteria</taxon>
        <taxon>Bacillati</taxon>
        <taxon>Actinomycetota</taxon>
        <taxon>Actinomycetes</taxon>
        <taxon>Pseudonocardiales</taxon>
        <taxon>Pseudonocardiaceae</taxon>
        <taxon>Saccharomonospora</taxon>
    </lineage>
</organism>
<dbReference type="PROSITE" id="PS51318">
    <property type="entry name" value="TAT"/>
    <property type="match status" value="1"/>
</dbReference>
<comment type="similarity">
    <text evidence="1">Belongs to the metallo-beta-lactamase superfamily.</text>
</comment>
<reference evidence="7 8" key="1">
    <citation type="submission" date="2012-01" db="EMBL/GenBank/DDBJ databases">
        <title>Improved High-Quality Draft sequence of Saccharomonospora xinjiangensis XJ-54.</title>
        <authorList>
            <consortium name="US DOE Joint Genome Institute"/>
            <person name="Lucas S."/>
            <person name="Han J."/>
            <person name="Lapidus A."/>
            <person name="Cheng J.-F."/>
            <person name="Goodwin L."/>
            <person name="Pitluck S."/>
            <person name="Peters L."/>
            <person name="Mikhailova N."/>
            <person name="Teshima H."/>
            <person name="Detter J.C."/>
            <person name="Han C."/>
            <person name="Tapia R."/>
            <person name="Land M."/>
            <person name="Hauser L."/>
            <person name="Kyrpides N."/>
            <person name="Ivanova N."/>
            <person name="Pagani I."/>
            <person name="Brambilla E.-M."/>
            <person name="Klenk H.-P."/>
            <person name="Woyke T."/>
        </authorList>
    </citation>
    <scope>NUCLEOTIDE SEQUENCE [LARGE SCALE GENOMIC DNA]</scope>
    <source>
        <strain evidence="7 8">XJ-54</strain>
    </source>
</reference>
<dbReference type="Proteomes" id="UP000004691">
    <property type="component" value="Unassembled WGS sequence"/>
</dbReference>
<dbReference type="PANTHER" id="PTHR42978:SF6">
    <property type="entry name" value="QUORUM-QUENCHING LACTONASE YTNP-RELATED"/>
    <property type="match status" value="1"/>
</dbReference>
<evidence type="ECO:0000313" key="8">
    <source>
        <dbReference type="Proteomes" id="UP000004691"/>
    </source>
</evidence>
<evidence type="ECO:0000256" key="1">
    <source>
        <dbReference type="ARBA" id="ARBA00007749"/>
    </source>
</evidence>
<dbReference type="HOGENOM" id="CLU_056519_1_0_11"/>
<evidence type="ECO:0000256" key="4">
    <source>
        <dbReference type="ARBA" id="ARBA00022833"/>
    </source>
</evidence>
<evidence type="ECO:0000256" key="3">
    <source>
        <dbReference type="ARBA" id="ARBA00022801"/>
    </source>
</evidence>
<dbReference type="PANTHER" id="PTHR42978">
    <property type="entry name" value="QUORUM-QUENCHING LACTONASE YTNP-RELATED-RELATED"/>
    <property type="match status" value="1"/>
</dbReference>
<name>I0V6I0_9PSEU</name>
<sequence length="317" mass="33782">MTKPVRRRVVLLGGVAAGLSTALGTTTATATASVRTAARAAGFATRQAGPFEIIALLDAHGPFFLPLRESFGAATDEVWARAERVDPGAFGPDGAWNLDFRCFAVRLPLGGVALVDAGVGPASSPAKSWAPVPGVLLDRLAEAGIARDDVRLVVLTHLHEDHFGWSVSPDGVPYFPNARYVVQRTEIEALERAGDDVVLSYVVEPLRRTGQLDAVDGEVCLGRARGGAVSTLPTPGHTPGHQSVLVHGSDSRVVITGDVLVHAVQLVEPEVSYRFEADEVVARRTRLALLDDTRRRPTWLATAHLTRPFVRADEGGC</sequence>
<evidence type="ECO:0000313" key="7">
    <source>
        <dbReference type="EMBL" id="EID55733.1"/>
    </source>
</evidence>
<proteinExistence type="inferred from homology"/>
<dbReference type="InterPro" id="IPR006311">
    <property type="entry name" value="TAT_signal"/>
</dbReference>
<keyword evidence="5" id="KW-0732">Signal</keyword>
<keyword evidence="8" id="KW-1185">Reference proteome</keyword>
<evidence type="ECO:0000256" key="5">
    <source>
        <dbReference type="SAM" id="SignalP"/>
    </source>
</evidence>
<dbReference type="AlphaFoldDB" id="I0V6I0"/>
<dbReference type="Gene3D" id="3.60.15.10">
    <property type="entry name" value="Ribonuclease Z/Hydroxyacylglutathione hydrolase-like"/>
    <property type="match status" value="1"/>
</dbReference>
<protein>
    <submittedName>
        <fullName evidence="7">Zn-dependent hydrolase, glyoxylase</fullName>
    </submittedName>
</protein>
<dbReference type="InterPro" id="IPR001279">
    <property type="entry name" value="Metallo-B-lactamas"/>
</dbReference>
<gene>
    <name evidence="7" type="ORF">SacxiDRAFT_3534</name>
</gene>
<dbReference type="InterPro" id="IPR051013">
    <property type="entry name" value="MBL_superfamily_lactonases"/>
</dbReference>
<feature type="domain" description="Metallo-beta-lactamase" evidence="6">
    <location>
        <begin position="99"/>
        <end position="304"/>
    </location>
</feature>
<dbReference type="SMART" id="SM00849">
    <property type="entry name" value="Lactamase_B"/>
    <property type="match status" value="1"/>
</dbReference>
<dbReference type="GO" id="GO:0046872">
    <property type="term" value="F:metal ion binding"/>
    <property type="evidence" value="ECO:0007669"/>
    <property type="project" value="UniProtKB-KW"/>
</dbReference>
<dbReference type="EMBL" id="JH636049">
    <property type="protein sequence ID" value="EID55733.1"/>
    <property type="molecule type" value="Genomic_DNA"/>
</dbReference>
<dbReference type="InterPro" id="IPR036866">
    <property type="entry name" value="RibonucZ/Hydroxyglut_hydro"/>
</dbReference>